<sequence>MLNTKYIGILLIATLGGGAVYLIVAGEVGLPLVPVATDSSITDTKLTSTQVQEFPAAMGSEFLSASGLQLDKQGSREIEKSAGRDLVTLLARFWRDCVAKDNCDQDLLEQKRYLSQERYVLLEHFLQNEQAREELLGLELVSQDISLEQKIAKVKYIDRQVWGDDAELVFKDEYAQYQFTLKSQQLSEQEDASGFIDAYEQLLREQHDDLASMALESDLAKYGHGLTLIPDSYSAYDRESVTRALGDKFLTQIQQTSILHRQEQVAHQVMEVQSYRQGLDALNRELMSSRQTDRAHFSPAQWERYLAQRQYEYRLNFFAKN</sequence>
<evidence type="ECO:0000313" key="2">
    <source>
        <dbReference type="EMBL" id="QDO82132.1"/>
    </source>
</evidence>
<evidence type="ECO:0000313" key="3">
    <source>
        <dbReference type="Proteomes" id="UP000315947"/>
    </source>
</evidence>
<reference evidence="2 3" key="1">
    <citation type="submission" date="2019-07" db="EMBL/GenBank/DDBJ databases">
        <title>Shewanella sp. YLB-06 whole genomic sequence.</title>
        <authorList>
            <person name="Yu L."/>
        </authorList>
    </citation>
    <scope>NUCLEOTIDE SEQUENCE [LARGE SCALE GENOMIC DNA]</scope>
    <source>
        <strain evidence="2 3">YLB-06</strain>
    </source>
</reference>
<protein>
    <recommendedName>
        <fullName evidence="4">Lipase helper protein</fullName>
    </recommendedName>
</protein>
<keyword evidence="1" id="KW-0472">Membrane</keyword>
<evidence type="ECO:0000256" key="1">
    <source>
        <dbReference type="SAM" id="Phobius"/>
    </source>
</evidence>
<name>A0ABX5WVC3_9GAMM</name>
<keyword evidence="1" id="KW-0812">Transmembrane</keyword>
<dbReference type="RefSeq" id="WP_144044525.1">
    <property type="nucleotide sequence ID" value="NZ_CP041614.1"/>
</dbReference>
<feature type="transmembrane region" description="Helical" evidence="1">
    <location>
        <begin position="6"/>
        <end position="24"/>
    </location>
</feature>
<proteinExistence type="predicted"/>
<keyword evidence="1" id="KW-1133">Transmembrane helix</keyword>
<gene>
    <name evidence="2" type="ORF">FM037_01410</name>
</gene>
<organism evidence="2 3">
    <name type="scientific">Shewanella psychropiezotolerans</name>
    <dbReference type="NCBI Taxonomy" id="2593655"/>
    <lineage>
        <taxon>Bacteria</taxon>
        <taxon>Pseudomonadati</taxon>
        <taxon>Pseudomonadota</taxon>
        <taxon>Gammaproteobacteria</taxon>
        <taxon>Alteromonadales</taxon>
        <taxon>Shewanellaceae</taxon>
        <taxon>Shewanella</taxon>
    </lineage>
</organism>
<dbReference type="EMBL" id="CP041614">
    <property type="protein sequence ID" value="QDO82132.1"/>
    <property type="molecule type" value="Genomic_DNA"/>
</dbReference>
<evidence type="ECO:0008006" key="4">
    <source>
        <dbReference type="Google" id="ProtNLM"/>
    </source>
</evidence>
<keyword evidence="3" id="KW-1185">Reference proteome</keyword>
<dbReference type="Proteomes" id="UP000315947">
    <property type="component" value="Chromosome"/>
</dbReference>
<accession>A0ABX5WVC3</accession>